<dbReference type="EMBL" id="JAIXMP010000032">
    <property type="protein sequence ID" value="KAI9250477.1"/>
    <property type="molecule type" value="Genomic_DNA"/>
</dbReference>
<organism evidence="2 3">
    <name type="scientific">Phascolomyces articulosus</name>
    <dbReference type="NCBI Taxonomy" id="60185"/>
    <lineage>
        <taxon>Eukaryota</taxon>
        <taxon>Fungi</taxon>
        <taxon>Fungi incertae sedis</taxon>
        <taxon>Mucoromycota</taxon>
        <taxon>Mucoromycotina</taxon>
        <taxon>Mucoromycetes</taxon>
        <taxon>Mucorales</taxon>
        <taxon>Lichtheimiaceae</taxon>
        <taxon>Phascolomyces</taxon>
    </lineage>
</organism>
<evidence type="ECO:0000256" key="1">
    <source>
        <dbReference type="SAM" id="MobiDB-lite"/>
    </source>
</evidence>
<name>A0AAD5P9M3_9FUNG</name>
<protein>
    <submittedName>
        <fullName evidence="2">Uncharacterized protein</fullName>
    </submittedName>
</protein>
<dbReference type="Proteomes" id="UP001209540">
    <property type="component" value="Unassembled WGS sequence"/>
</dbReference>
<reference evidence="2" key="2">
    <citation type="submission" date="2023-02" db="EMBL/GenBank/DDBJ databases">
        <authorList>
            <consortium name="DOE Joint Genome Institute"/>
            <person name="Mondo S.J."/>
            <person name="Chang Y."/>
            <person name="Wang Y."/>
            <person name="Ahrendt S."/>
            <person name="Andreopoulos W."/>
            <person name="Barry K."/>
            <person name="Beard J."/>
            <person name="Benny G.L."/>
            <person name="Blankenship S."/>
            <person name="Bonito G."/>
            <person name="Cuomo C."/>
            <person name="Desiro A."/>
            <person name="Gervers K.A."/>
            <person name="Hundley H."/>
            <person name="Kuo A."/>
            <person name="LaButti K."/>
            <person name="Lang B.F."/>
            <person name="Lipzen A."/>
            <person name="O'Donnell K."/>
            <person name="Pangilinan J."/>
            <person name="Reynolds N."/>
            <person name="Sandor L."/>
            <person name="Smith M.W."/>
            <person name="Tsang A."/>
            <person name="Grigoriev I.V."/>
            <person name="Stajich J.E."/>
            <person name="Spatafora J.W."/>
        </authorList>
    </citation>
    <scope>NUCLEOTIDE SEQUENCE</scope>
    <source>
        <strain evidence="2">RSA 2281</strain>
    </source>
</reference>
<dbReference type="AlphaFoldDB" id="A0AAD5P9M3"/>
<gene>
    <name evidence="2" type="ORF">BDA99DRAFT_541729</name>
</gene>
<proteinExistence type="predicted"/>
<keyword evidence="3" id="KW-1185">Reference proteome</keyword>
<evidence type="ECO:0000313" key="3">
    <source>
        <dbReference type="Proteomes" id="UP001209540"/>
    </source>
</evidence>
<comment type="caution">
    <text evidence="2">The sequence shown here is derived from an EMBL/GenBank/DDBJ whole genome shotgun (WGS) entry which is preliminary data.</text>
</comment>
<reference evidence="2" key="1">
    <citation type="journal article" date="2022" name="IScience">
        <title>Evolution of zygomycete secretomes and the origins of terrestrial fungal ecologies.</title>
        <authorList>
            <person name="Chang Y."/>
            <person name="Wang Y."/>
            <person name="Mondo S."/>
            <person name="Ahrendt S."/>
            <person name="Andreopoulos W."/>
            <person name="Barry K."/>
            <person name="Beard J."/>
            <person name="Benny G.L."/>
            <person name="Blankenship S."/>
            <person name="Bonito G."/>
            <person name="Cuomo C."/>
            <person name="Desiro A."/>
            <person name="Gervers K.A."/>
            <person name="Hundley H."/>
            <person name="Kuo A."/>
            <person name="LaButti K."/>
            <person name="Lang B.F."/>
            <person name="Lipzen A."/>
            <person name="O'Donnell K."/>
            <person name="Pangilinan J."/>
            <person name="Reynolds N."/>
            <person name="Sandor L."/>
            <person name="Smith M.E."/>
            <person name="Tsang A."/>
            <person name="Grigoriev I.V."/>
            <person name="Stajich J.E."/>
            <person name="Spatafora J.W."/>
        </authorList>
    </citation>
    <scope>NUCLEOTIDE SEQUENCE</scope>
    <source>
        <strain evidence="2">RSA 2281</strain>
    </source>
</reference>
<accession>A0AAD5P9M3</accession>
<feature type="compositionally biased region" description="Basic residues" evidence="1">
    <location>
        <begin position="146"/>
        <end position="159"/>
    </location>
</feature>
<evidence type="ECO:0000313" key="2">
    <source>
        <dbReference type="EMBL" id="KAI9250477.1"/>
    </source>
</evidence>
<sequence length="237" mass="27496">MAPQFSVAGPLVTDVAFITIPTSEGGATTQKHMKDGLYAMFMLICKNTYFRVYIPRTSTSLMRWLHVNHIRKGSFIAVRGQLSICKSLCHRPIHSITGEKLARLPNNKYSMGHTCARHRMMKHHLRIPRTATATTSSGKRQNSNSGRHRHHRDQSKKRPRVVHLKRHYFLRAFSWIRPGLQHQGASVFDLEVPNGIHSRRMIFHVPFALQDWEIQQMLLFARAHQRLTRIIIRIIKN</sequence>
<feature type="region of interest" description="Disordered" evidence="1">
    <location>
        <begin position="126"/>
        <end position="159"/>
    </location>
</feature>
<feature type="compositionally biased region" description="Polar residues" evidence="1">
    <location>
        <begin position="131"/>
        <end position="145"/>
    </location>
</feature>